<reference evidence="3" key="1">
    <citation type="journal article" date="2019" name="Int. J. Syst. Evol. Microbiol.">
        <title>The Global Catalogue of Microorganisms (GCM) 10K type strain sequencing project: providing services to taxonomists for standard genome sequencing and annotation.</title>
        <authorList>
            <consortium name="The Broad Institute Genomics Platform"/>
            <consortium name="The Broad Institute Genome Sequencing Center for Infectious Disease"/>
            <person name="Wu L."/>
            <person name="Ma J."/>
        </authorList>
    </citation>
    <scope>NUCLEOTIDE SEQUENCE [LARGE SCALE GENOMIC DNA]</scope>
    <source>
        <strain evidence="3">DT28</strain>
    </source>
</reference>
<dbReference type="GO" id="GO:0032259">
    <property type="term" value="P:methylation"/>
    <property type="evidence" value="ECO:0007669"/>
    <property type="project" value="UniProtKB-KW"/>
</dbReference>
<dbReference type="Gene3D" id="3.40.1010.10">
    <property type="entry name" value="Cobalt-precorrin-4 Transmethylase, Domain 1"/>
    <property type="match status" value="1"/>
</dbReference>
<dbReference type="GO" id="GO:0008168">
    <property type="term" value="F:methyltransferase activity"/>
    <property type="evidence" value="ECO:0007669"/>
    <property type="project" value="UniProtKB-KW"/>
</dbReference>
<evidence type="ECO:0000313" key="3">
    <source>
        <dbReference type="Proteomes" id="UP001595962"/>
    </source>
</evidence>
<evidence type="ECO:0000313" key="2">
    <source>
        <dbReference type="EMBL" id="MFC4654142.1"/>
    </source>
</evidence>
<dbReference type="InterPro" id="IPR035996">
    <property type="entry name" value="4pyrrol_Methylase_sf"/>
</dbReference>
<accession>A0ABV9JIE4</accession>
<dbReference type="InterPro" id="IPR000878">
    <property type="entry name" value="4pyrrol_Mease"/>
</dbReference>
<name>A0ABV9JIE4_9GAMM</name>
<dbReference type="Proteomes" id="UP001595962">
    <property type="component" value="Unassembled WGS sequence"/>
</dbReference>
<evidence type="ECO:0000259" key="1">
    <source>
        <dbReference type="Pfam" id="PF00590"/>
    </source>
</evidence>
<dbReference type="EMBL" id="JBHSGB010000004">
    <property type="protein sequence ID" value="MFC4654142.1"/>
    <property type="molecule type" value="Genomic_DNA"/>
</dbReference>
<dbReference type="SUPFAM" id="SSF53790">
    <property type="entry name" value="Tetrapyrrole methylase"/>
    <property type="match status" value="1"/>
</dbReference>
<gene>
    <name evidence="2" type="ORF">ACFO3I_03775</name>
</gene>
<dbReference type="RefSeq" id="WP_377331891.1">
    <property type="nucleotide sequence ID" value="NZ_JBHSGB010000004.1"/>
</dbReference>
<organism evidence="2 3">
    <name type="scientific">Rheinheimera marina</name>
    <dbReference type="NCBI Taxonomy" id="1774958"/>
    <lineage>
        <taxon>Bacteria</taxon>
        <taxon>Pseudomonadati</taxon>
        <taxon>Pseudomonadota</taxon>
        <taxon>Gammaproteobacteria</taxon>
        <taxon>Chromatiales</taxon>
        <taxon>Chromatiaceae</taxon>
        <taxon>Rheinheimera</taxon>
    </lineage>
</organism>
<feature type="domain" description="Tetrapyrrole methylase" evidence="1">
    <location>
        <begin position="7"/>
        <end position="168"/>
    </location>
</feature>
<proteinExistence type="predicted"/>
<dbReference type="CDD" id="cd19916">
    <property type="entry name" value="OphMA_like"/>
    <property type="match status" value="1"/>
</dbReference>
<dbReference type="Pfam" id="PF00590">
    <property type="entry name" value="TP_methylase"/>
    <property type="match status" value="1"/>
</dbReference>
<sequence length="266" mass="29384">MRSEGQLFCIGLGIMLGSQLTELARARLAAADLVFFHSNSHYLTGFLQKINPNLVDLQPFYQPGQSRLDSYEAMITAVMAAVQQGKQVVWACYGHPGVASWPPHEVIRRLTALGYRATMEAGISADACLYADLGIDPMAQGCAQFEASQFLFYRRTVDTSAYLILWQAAIAGDFSLKRLEQNQTGTLALQQRLLQIYPADHQVLLYEAADLPIWQPRIESIVLKDLDKALLNQITTLVVPPACDKTPDVQMLDLLGVPAGHPLRLA</sequence>
<protein>
    <submittedName>
        <fullName evidence="2">SAM-dependent methyltransferase</fullName>
    </submittedName>
</protein>
<keyword evidence="2" id="KW-0808">Transferase</keyword>
<keyword evidence="2" id="KW-0489">Methyltransferase</keyword>
<comment type="caution">
    <text evidence="2">The sequence shown here is derived from an EMBL/GenBank/DDBJ whole genome shotgun (WGS) entry which is preliminary data.</text>
</comment>
<dbReference type="InterPro" id="IPR014777">
    <property type="entry name" value="4pyrrole_Mease_sub1"/>
</dbReference>
<keyword evidence="3" id="KW-1185">Reference proteome</keyword>